<feature type="compositionally biased region" description="Basic residues" evidence="1">
    <location>
        <begin position="657"/>
        <end position="667"/>
    </location>
</feature>
<dbReference type="InterPro" id="IPR044824">
    <property type="entry name" value="MAIN-like"/>
</dbReference>
<sequence length="686" mass="77893">MHIRVDSNVSDDAHSDFELQPGPRDPSVLHLQAEHRSTHVWNSGGDTQRSRVRTKFPALHRRMVPILRDLRFDGVARLAVTGHTRCEGGWSNVVKNMFGEAPNLKGGRLKLNWLDSVVPKVLPDDANEDELLRYTRAYILQLLGGVLFTDHQGCQVHCMFIPLLENLSVCQELAWGAGVLAYMYRELCKSSKIGKEEITGCLLLLQLWAWTRLPTLAPIPSGPSLDSQDIWGDLARPYGLRWCGRKSFVDVVTHVVCVYRLSLDVLAPSHFIWMPYSDEVLDTLNVYCREGSEFWCYKGPLICFFIVEQHQPDRCVRQFGKIQDIPSPAAIYSKDLHNMTLQGKVDVDWGKKHIEHISYWDNRLQHVHVVDSTGVGVTDRYDIWYSDITRPYHTRLAAAGSFVIHVLERISSIARGEVIGGGNRLIDSLATQSRHVLEYQFSRGLCQDFSVDDRRAKEDALKEKAKTAILVGGSKRRKMNYQNEGCEHVEEQRVHLGDEWDYVVDPGVTNVVDESGHRDTTNVQPSPSCYVPSFRLLASNDFLTPDEQPPVEESIDEQHELPPQHQHCDSTIIQLSQSAYIPTFRLLASNDFLTPPPIGQNDQQHQPSGEPGQQPPVEEVIKEQTLVEGMIEEQPVVERLEAPIEEQQEAAHEAHPMRLRTRNHHPPRCGTDGIKNVPAITRRYQR</sequence>
<keyword evidence="4" id="KW-1185">Reference proteome</keyword>
<gene>
    <name evidence="3" type="ORF">POM88_015381</name>
</gene>
<evidence type="ECO:0000259" key="2">
    <source>
        <dbReference type="Pfam" id="PF10536"/>
    </source>
</evidence>
<feature type="region of interest" description="Disordered" evidence="1">
    <location>
        <begin position="591"/>
        <end position="616"/>
    </location>
</feature>
<organism evidence="3 4">
    <name type="scientific">Heracleum sosnowskyi</name>
    <dbReference type="NCBI Taxonomy" id="360622"/>
    <lineage>
        <taxon>Eukaryota</taxon>
        <taxon>Viridiplantae</taxon>
        <taxon>Streptophyta</taxon>
        <taxon>Embryophyta</taxon>
        <taxon>Tracheophyta</taxon>
        <taxon>Spermatophyta</taxon>
        <taxon>Magnoliopsida</taxon>
        <taxon>eudicotyledons</taxon>
        <taxon>Gunneridae</taxon>
        <taxon>Pentapetalae</taxon>
        <taxon>asterids</taxon>
        <taxon>campanulids</taxon>
        <taxon>Apiales</taxon>
        <taxon>Apiaceae</taxon>
        <taxon>Apioideae</taxon>
        <taxon>apioid superclade</taxon>
        <taxon>Tordylieae</taxon>
        <taxon>Tordyliinae</taxon>
        <taxon>Heracleum</taxon>
    </lineage>
</organism>
<dbReference type="Pfam" id="PF10536">
    <property type="entry name" value="PMD"/>
    <property type="match status" value="1"/>
</dbReference>
<feature type="domain" description="Aminotransferase-like plant mobile" evidence="2">
    <location>
        <begin position="91"/>
        <end position="385"/>
    </location>
</feature>
<dbReference type="AlphaFoldDB" id="A0AAD8IL99"/>
<feature type="region of interest" description="Disordered" evidence="1">
    <location>
        <begin position="1"/>
        <end position="26"/>
    </location>
</feature>
<dbReference type="Proteomes" id="UP001237642">
    <property type="component" value="Unassembled WGS sequence"/>
</dbReference>
<evidence type="ECO:0000313" key="4">
    <source>
        <dbReference type="Proteomes" id="UP001237642"/>
    </source>
</evidence>
<protein>
    <recommendedName>
        <fullName evidence="2">Aminotransferase-like plant mobile domain-containing protein</fullName>
    </recommendedName>
</protein>
<dbReference type="InterPro" id="IPR019557">
    <property type="entry name" value="AminoTfrase-like_pln_mobile"/>
</dbReference>
<reference evidence="3" key="2">
    <citation type="submission" date="2023-05" db="EMBL/GenBank/DDBJ databases">
        <authorList>
            <person name="Schelkunov M.I."/>
        </authorList>
    </citation>
    <scope>NUCLEOTIDE SEQUENCE</scope>
    <source>
        <strain evidence="3">Hsosn_3</strain>
        <tissue evidence="3">Leaf</tissue>
    </source>
</reference>
<proteinExistence type="predicted"/>
<reference evidence="3" key="1">
    <citation type="submission" date="2023-02" db="EMBL/GenBank/DDBJ databases">
        <title>Genome of toxic invasive species Heracleum sosnowskyi carries increased number of genes despite the absence of recent whole-genome duplications.</title>
        <authorList>
            <person name="Schelkunov M."/>
            <person name="Shtratnikova V."/>
            <person name="Makarenko M."/>
            <person name="Klepikova A."/>
            <person name="Omelchenko D."/>
            <person name="Novikova G."/>
            <person name="Obukhova E."/>
            <person name="Bogdanov V."/>
            <person name="Penin A."/>
            <person name="Logacheva M."/>
        </authorList>
    </citation>
    <scope>NUCLEOTIDE SEQUENCE</scope>
    <source>
        <strain evidence="3">Hsosn_3</strain>
        <tissue evidence="3">Leaf</tissue>
    </source>
</reference>
<dbReference type="EMBL" id="JAUIZM010000004">
    <property type="protein sequence ID" value="KAK1387203.1"/>
    <property type="molecule type" value="Genomic_DNA"/>
</dbReference>
<dbReference type="PANTHER" id="PTHR46033">
    <property type="entry name" value="PROTEIN MAIN-LIKE 2"/>
    <property type="match status" value="1"/>
</dbReference>
<comment type="caution">
    <text evidence="3">The sequence shown here is derived from an EMBL/GenBank/DDBJ whole genome shotgun (WGS) entry which is preliminary data.</text>
</comment>
<accession>A0AAD8IL99</accession>
<dbReference type="PANTHER" id="PTHR46033:SF8">
    <property type="entry name" value="PROTEIN MAINTENANCE OF MERISTEMS-LIKE"/>
    <property type="match status" value="1"/>
</dbReference>
<evidence type="ECO:0000313" key="3">
    <source>
        <dbReference type="EMBL" id="KAK1387203.1"/>
    </source>
</evidence>
<feature type="region of interest" description="Disordered" evidence="1">
    <location>
        <begin position="647"/>
        <end position="677"/>
    </location>
</feature>
<evidence type="ECO:0000256" key="1">
    <source>
        <dbReference type="SAM" id="MobiDB-lite"/>
    </source>
</evidence>
<name>A0AAD8IL99_9APIA</name>
<dbReference type="GO" id="GO:0010073">
    <property type="term" value="P:meristem maintenance"/>
    <property type="evidence" value="ECO:0007669"/>
    <property type="project" value="InterPro"/>
</dbReference>